<dbReference type="OrthoDB" id="960751at2"/>
<sequence length="134" mass="14874">MAVPSYPFFGGSGTEAPAALESAMGLYPYQWGLTEAGTAEETLRMKQGYQYVLLYLHTGQENIRRLLNYAPNKEAPLELQAGEDTGEPVYKFYIRHIATGDVYAGSSWDASPDWRTALSNFLQGLRKDQASSIK</sequence>
<name>M7P2C3_9BACT</name>
<dbReference type="RefSeq" id="WP_009193574.1">
    <property type="nucleotide sequence ID" value="NZ_AODQ01000002.1"/>
</dbReference>
<dbReference type="AlphaFoldDB" id="M7P2C3"/>
<accession>M7P2C3</accession>
<comment type="caution">
    <text evidence="1">The sequence shown here is derived from an EMBL/GenBank/DDBJ whole genome shotgun (WGS) entry which is preliminary data.</text>
</comment>
<evidence type="ECO:0000313" key="1">
    <source>
        <dbReference type="EMBL" id="EMR04709.1"/>
    </source>
</evidence>
<proteinExistence type="predicted"/>
<organism evidence="1 2">
    <name type="scientific">Cesiribacter andamanensis AMV16</name>
    <dbReference type="NCBI Taxonomy" id="1279009"/>
    <lineage>
        <taxon>Bacteria</taxon>
        <taxon>Pseudomonadati</taxon>
        <taxon>Bacteroidota</taxon>
        <taxon>Cytophagia</taxon>
        <taxon>Cytophagales</taxon>
        <taxon>Cesiribacteraceae</taxon>
        <taxon>Cesiribacter</taxon>
    </lineage>
</organism>
<dbReference type="EMBL" id="AODQ01000002">
    <property type="protein sequence ID" value="EMR04709.1"/>
    <property type="molecule type" value="Genomic_DNA"/>
</dbReference>
<protein>
    <submittedName>
        <fullName evidence="1">Uncharacterized protein</fullName>
    </submittedName>
</protein>
<keyword evidence="2" id="KW-1185">Reference proteome</keyword>
<reference evidence="1 2" key="1">
    <citation type="journal article" date="2013" name="Genome Announc.">
        <title>Draft Genome Sequence of Cesiribacter andamanensis Strain AMV16T, Isolated from a Soil Sample from a Mud Volcano in the Andaman Islands, India.</title>
        <authorList>
            <person name="Shivaji S."/>
            <person name="Ara S."/>
            <person name="Begum Z."/>
            <person name="Srinivas T.N."/>
            <person name="Singh A."/>
            <person name="Kumar Pinnaka A."/>
        </authorList>
    </citation>
    <scope>NUCLEOTIDE SEQUENCE [LARGE SCALE GENOMIC DNA]</scope>
    <source>
        <strain evidence="1 2">AMV16</strain>
    </source>
</reference>
<dbReference type="Proteomes" id="UP000011910">
    <property type="component" value="Unassembled WGS sequence"/>
</dbReference>
<gene>
    <name evidence="1" type="ORF">ADICEAN_00161</name>
</gene>
<evidence type="ECO:0000313" key="2">
    <source>
        <dbReference type="Proteomes" id="UP000011910"/>
    </source>
</evidence>
<dbReference type="STRING" id="1279009.ADICEAN_00161"/>